<evidence type="ECO:0000313" key="3">
    <source>
        <dbReference type="Proteomes" id="UP001227162"/>
    </source>
</evidence>
<dbReference type="EMBL" id="JANFFA010000001">
    <property type="protein sequence ID" value="MDQ2093252.1"/>
    <property type="molecule type" value="Genomic_DNA"/>
</dbReference>
<organism evidence="2 3">
    <name type="scientific">Rhodalgimonas zhirmunskyi</name>
    <dbReference type="NCBI Taxonomy" id="2964767"/>
    <lineage>
        <taxon>Bacteria</taxon>
        <taxon>Pseudomonadati</taxon>
        <taxon>Pseudomonadota</taxon>
        <taxon>Alphaproteobacteria</taxon>
        <taxon>Rhodobacterales</taxon>
        <taxon>Roseobacteraceae</taxon>
        <taxon>Rhodalgimonas</taxon>
    </lineage>
</organism>
<feature type="signal peptide" evidence="1">
    <location>
        <begin position="1"/>
        <end position="20"/>
    </location>
</feature>
<dbReference type="RefSeq" id="WP_317624847.1">
    <property type="nucleotide sequence ID" value="NZ_JANFFA010000001.1"/>
</dbReference>
<reference evidence="2" key="2">
    <citation type="submission" date="2023-04" db="EMBL/GenBank/DDBJ databases">
        <title>'Rhodoalgimonas zhirmunskyi' gen. nov., isolated from a red alga.</title>
        <authorList>
            <person name="Nedashkovskaya O.I."/>
            <person name="Otstavnykh N.Y."/>
            <person name="Bystritskaya E.P."/>
            <person name="Balabanova L.A."/>
            <person name="Isaeva M.P."/>
        </authorList>
    </citation>
    <scope>NUCLEOTIDE SEQUENCE</scope>
    <source>
        <strain evidence="2">10Alg 79</strain>
    </source>
</reference>
<evidence type="ECO:0000256" key="1">
    <source>
        <dbReference type="SAM" id="SignalP"/>
    </source>
</evidence>
<accession>A0AAJ1UC91</accession>
<keyword evidence="3" id="KW-1185">Reference proteome</keyword>
<evidence type="ECO:0000313" key="2">
    <source>
        <dbReference type="EMBL" id="MDQ2093252.1"/>
    </source>
</evidence>
<protein>
    <submittedName>
        <fullName evidence="2">Uncharacterized protein</fullName>
    </submittedName>
</protein>
<reference evidence="2" key="1">
    <citation type="submission" date="2022-07" db="EMBL/GenBank/DDBJ databases">
        <authorList>
            <person name="Otstavnykh N."/>
            <person name="Isaeva M."/>
            <person name="Bystritskaya E."/>
        </authorList>
    </citation>
    <scope>NUCLEOTIDE SEQUENCE</scope>
    <source>
        <strain evidence="2">10Alg 79</strain>
    </source>
</reference>
<sequence>MRYQVLAIALSSIASTSAWAGCVSEEMTFVSCTVKGGKMLSVCLEGDMAVYRFGPEGAPEITLSEPLATIDYRPWPGIGSTIWEVVRFTNGDITYAVNGSILRIAADEADGPNLGGGVEVWRGENLLATLECLPSSVAFPWSQTIGDAKRAAGLEWFPEDQSWKRTSD</sequence>
<dbReference type="AlphaFoldDB" id="A0AAJ1UC91"/>
<proteinExistence type="predicted"/>
<feature type="chain" id="PRO_5042600086" evidence="1">
    <location>
        <begin position="21"/>
        <end position="168"/>
    </location>
</feature>
<dbReference type="Proteomes" id="UP001227162">
    <property type="component" value="Unassembled WGS sequence"/>
</dbReference>
<keyword evidence="1" id="KW-0732">Signal</keyword>
<comment type="caution">
    <text evidence="2">The sequence shown here is derived from an EMBL/GenBank/DDBJ whole genome shotgun (WGS) entry which is preliminary data.</text>
</comment>
<gene>
    <name evidence="2" type="ORF">NOI20_03940</name>
</gene>
<name>A0AAJ1UC91_9RHOB</name>
<dbReference type="PROSITE" id="PS51257">
    <property type="entry name" value="PROKAR_LIPOPROTEIN"/>
    <property type="match status" value="1"/>
</dbReference>